<dbReference type="Proteomes" id="UP000092177">
    <property type="component" value="Chromosome 2"/>
</dbReference>
<dbReference type="RefSeq" id="XP_018162934.1">
    <property type="nucleotide sequence ID" value="XM_018298118.1"/>
</dbReference>
<feature type="compositionally biased region" description="Pro residues" evidence="1">
    <location>
        <begin position="164"/>
        <end position="173"/>
    </location>
</feature>
<reference evidence="5" key="2">
    <citation type="journal article" date="2012" name="Nat. Genet.">
        <title>Lifestyle transitions in plant pathogenic Colletotrichum fungi deciphered by genome and transcriptome analyses.</title>
        <authorList>
            <person name="O'Connell R.J."/>
            <person name="Thon M.R."/>
            <person name="Hacquard S."/>
            <person name="Amyotte S.G."/>
            <person name="Kleemann J."/>
            <person name="Torres M.F."/>
            <person name="Damm U."/>
            <person name="Buiate E.A."/>
            <person name="Epstein L."/>
            <person name="Alkan N."/>
            <person name="Altmueller J."/>
            <person name="Alvarado-Balderrama L."/>
            <person name="Bauser C.A."/>
            <person name="Becker C."/>
            <person name="Birren B.W."/>
            <person name="Chen Z."/>
            <person name="Choi J."/>
            <person name="Crouch J.A."/>
            <person name="Duvick J.P."/>
            <person name="Farman M.A."/>
            <person name="Gan P."/>
            <person name="Heiman D."/>
            <person name="Henrissat B."/>
            <person name="Howard R.J."/>
            <person name="Kabbage M."/>
            <person name="Koch C."/>
            <person name="Kracher B."/>
            <person name="Kubo Y."/>
            <person name="Law A.D."/>
            <person name="Lebrun M.-H."/>
            <person name="Lee Y.-H."/>
            <person name="Miyara I."/>
            <person name="Moore N."/>
            <person name="Neumann U."/>
            <person name="Nordstroem K."/>
            <person name="Panaccione D.G."/>
            <person name="Panstruga R."/>
            <person name="Place M."/>
            <person name="Proctor R.H."/>
            <person name="Prusky D."/>
            <person name="Rech G."/>
            <person name="Reinhardt R."/>
            <person name="Rollins J.A."/>
            <person name="Rounsley S."/>
            <person name="Schardl C.L."/>
            <person name="Schwartz D.C."/>
            <person name="Shenoy N."/>
            <person name="Shirasu K."/>
            <person name="Sikhakolli U.R."/>
            <person name="Stueber K."/>
            <person name="Sukno S.A."/>
            <person name="Sweigard J.A."/>
            <person name="Takano Y."/>
            <person name="Takahara H."/>
            <person name="Trail F."/>
            <person name="van der Does H.C."/>
            <person name="Voll L.M."/>
            <person name="Will I."/>
            <person name="Young S."/>
            <person name="Zeng Q."/>
            <person name="Zhang J."/>
            <person name="Zhou S."/>
            <person name="Dickman M.B."/>
            <person name="Schulze-Lefert P."/>
            <person name="Ver Loren van Themaat E."/>
            <person name="Ma L.-J."/>
            <person name="Vaillancourt L.J."/>
        </authorList>
    </citation>
    <scope>NUCLEOTIDE SEQUENCE [LARGE SCALE GENOMIC DNA]</scope>
    <source>
        <strain evidence="5">IMI 349063</strain>
    </source>
</reference>
<evidence type="ECO:0000313" key="5">
    <source>
        <dbReference type="Proteomes" id="UP000007174"/>
    </source>
</evidence>
<protein>
    <submittedName>
        <fullName evidence="4">Trans-sialidase</fullName>
    </submittedName>
</protein>
<dbReference type="STRING" id="759273.H1V833"/>
<organism evidence="3 5">
    <name type="scientific">Colletotrichum higginsianum (strain IMI 349063)</name>
    <name type="common">Crucifer anthracnose fungus</name>
    <dbReference type="NCBI Taxonomy" id="759273"/>
    <lineage>
        <taxon>Eukaryota</taxon>
        <taxon>Fungi</taxon>
        <taxon>Dikarya</taxon>
        <taxon>Ascomycota</taxon>
        <taxon>Pezizomycotina</taxon>
        <taxon>Sordariomycetes</taxon>
        <taxon>Hypocreomycetidae</taxon>
        <taxon>Glomerellales</taxon>
        <taxon>Glomerellaceae</taxon>
        <taxon>Colletotrichum</taxon>
        <taxon>Colletotrichum destructivum species complex</taxon>
    </lineage>
</organism>
<reference evidence="4" key="3">
    <citation type="submission" date="2016-02" db="EMBL/GenBank/DDBJ databases">
        <title>Resequencing and annotation of the Colletotrichum higginsianum genome.</title>
        <authorList>
            <person name="O'Connell R."/>
            <person name="Zambounis A."/>
            <person name="Thon M."/>
            <person name="Dallery J.-F."/>
        </authorList>
    </citation>
    <scope>NUCLEOTIDE SEQUENCE [LARGE SCALE GENOMIC DNA]</scope>
    <source>
        <strain evidence="4">IMI 349063</strain>
    </source>
</reference>
<feature type="compositionally biased region" description="Low complexity" evidence="1">
    <location>
        <begin position="112"/>
        <end position="127"/>
    </location>
</feature>
<dbReference type="KEGG" id="chig:CH63R_03143"/>
<feature type="compositionally biased region" description="Low complexity" evidence="1">
    <location>
        <begin position="451"/>
        <end position="468"/>
    </location>
</feature>
<feature type="region of interest" description="Disordered" evidence="1">
    <location>
        <begin position="1"/>
        <end position="24"/>
    </location>
</feature>
<dbReference type="PANTHER" id="PTHR45615:SF40">
    <property type="entry name" value="MYOSIN HEAVY CHAIN, NON-MUSCLE"/>
    <property type="match status" value="1"/>
</dbReference>
<evidence type="ECO:0000313" key="4">
    <source>
        <dbReference type="EMBL" id="OBR14417.1"/>
    </source>
</evidence>
<dbReference type="GeneID" id="28862225"/>
<dbReference type="AlphaFoldDB" id="H1V833"/>
<dbReference type="GO" id="GO:0000146">
    <property type="term" value="F:microfilament motor activity"/>
    <property type="evidence" value="ECO:0007669"/>
    <property type="project" value="TreeGrafter"/>
</dbReference>
<evidence type="ECO:0000256" key="1">
    <source>
        <dbReference type="SAM" id="MobiDB-lite"/>
    </source>
</evidence>
<feature type="compositionally biased region" description="Basic and acidic residues" evidence="1">
    <location>
        <begin position="506"/>
        <end position="519"/>
    </location>
</feature>
<proteinExistence type="predicted"/>
<dbReference type="eggNOG" id="ENOG502RXA3">
    <property type="taxonomic scope" value="Eukaryota"/>
</dbReference>
<dbReference type="HOGENOM" id="CLU_010837_0_0_1"/>
<feature type="transmembrane region" description="Helical" evidence="2">
    <location>
        <begin position="92"/>
        <end position="110"/>
    </location>
</feature>
<feature type="compositionally biased region" description="Low complexity" evidence="1">
    <location>
        <begin position="532"/>
        <end position="543"/>
    </location>
</feature>
<dbReference type="GO" id="GO:0016460">
    <property type="term" value="C:myosin II complex"/>
    <property type="evidence" value="ECO:0007669"/>
    <property type="project" value="TreeGrafter"/>
</dbReference>
<feature type="compositionally biased region" description="Pro residues" evidence="1">
    <location>
        <begin position="1"/>
        <end position="11"/>
    </location>
</feature>
<dbReference type="GO" id="GO:0051015">
    <property type="term" value="F:actin filament binding"/>
    <property type="evidence" value="ECO:0007669"/>
    <property type="project" value="TreeGrafter"/>
</dbReference>
<evidence type="ECO:0000256" key="2">
    <source>
        <dbReference type="SAM" id="Phobius"/>
    </source>
</evidence>
<dbReference type="OrthoDB" id="5421842at2759"/>
<feature type="compositionally biased region" description="Gly residues" evidence="1">
    <location>
        <begin position="133"/>
        <end position="146"/>
    </location>
</feature>
<keyword evidence="2" id="KW-0472">Membrane</keyword>
<dbReference type="GO" id="GO:0005737">
    <property type="term" value="C:cytoplasm"/>
    <property type="evidence" value="ECO:0007669"/>
    <property type="project" value="TreeGrafter"/>
</dbReference>
<evidence type="ECO:0000313" key="6">
    <source>
        <dbReference type="Proteomes" id="UP000092177"/>
    </source>
</evidence>
<feature type="region of interest" description="Disordered" evidence="1">
    <location>
        <begin position="111"/>
        <end position="556"/>
    </location>
</feature>
<keyword evidence="2" id="KW-1133">Transmembrane helix</keyword>
<dbReference type="EMBL" id="CACQ02001955">
    <property type="protein sequence ID" value="CCF36385.1"/>
    <property type="molecule type" value="Genomic_DNA"/>
</dbReference>
<dbReference type="EMBL" id="LTAN01000002">
    <property type="protein sequence ID" value="OBR14417.1"/>
    <property type="molecule type" value="Genomic_DNA"/>
</dbReference>
<accession>H1V833</accession>
<reference evidence="6" key="4">
    <citation type="journal article" date="2017" name="BMC Genomics">
        <title>Gapless genome assembly of Colletotrichum higginsianum reveals chromosome structure and association of transposable elements with secondary metabolite gene clusters.</title>
        <authorList>
            <person name="Dallery J.-F."/>
            <person name="Lapalu N."/>
            <person name="Zampounis A."/>
            <person name="Pigne S."/>
            <person name="Luyten I."/>
            <person name="Amselem J."/>
            <person name="Wittenberg A.H.J."/>
            <person name="Zhou S."/>
            <person name="de Queiroz M.V."/>
            <person name="Robin G.P."/>
            <person name="Auger A."/>
            <person name="Hainaut M."/>
            <person name="Henrissat B."/>
            <person name="Kim K.-T."/>
            <person name="Lee Y.-H."/>
            <person name="Lespinet O."/>
            <person name="Schwartz D.C."/>
            <person name="Thon M.R."/>
            <person name="O'Connell R.J."/>
        </authorList>
    </citation>
    <scope>NUCLEOTIDE SEQUENCE [LARGE SCALE GENOMIC DNA]</scope>
    <source>
        <strain evidence="6">IMI 349063</strain>
    </source>
</reference>
<keyword evidence="2" id="KW-0812">Transmembrane</keyword>
<dbReference type="VEuPathDB" id="FungiDB:CH63R_03143"/>
<gene>
    <name evidence="3" type="ORF">CH063_07970</name>
    <name evidence="4" type="ORF">CH63R_03143</name>
</gene>
<dbReference type="GO" id="GO:0032982">
    <property type="term" value="C:myosin filament"/>
    <property type="evidence" value="ECO:0007669"/>
    <property type="project" value="TreeGrafter"/>
</dbReference>
<evidence type="ECO:0000313" key="3">
    <source>
        <dbReference type="EMBL" id="CCF36385.1"/>
    </source>
</evidence>
<feature type="transmembrane region" description="Helical" evidence="2">
    <location>
        <begin position="59"/>
        <end position="80"/>
    </location>
</feature>
<name>H1V833_COLHI</name>
<feature type="compositionally biased region" description="Low complexity" evidence="1">
    <location>
        <begin position="476"/>
        <end position="491"/>
    </location>
</feature>
<dbReference type="Proteomes" id="UP000007174">
    <property type="component" value="Unassembled WGS sequence"/>
</dbReference>
<keyword evidence="6" id="KW-1185">Reference proteome</keyword>
<dbReference type="PANTHER" id="PTHR45615">
    <property type="entry name" value="MYOSIN HEAVY CHAIN, NON-MUSCLE"/>
    <property type="match status" value="1"/>
</dbReference>
<sequence>MSAPPPPPPHGEAPKTTAGSPPPGAGLGPGNYDIFVIPQRDKGGGFIYLPSLAPNGPSFAAGFACALVLVVLFQSMAPAFRAWWGTYQGMGNMGMTLLVIAVGVGAWAWGKSQNQSSSSSNNGSNANYRSGPSGYGAGANFGGGYANTGPPPPPPPHGNSQYNGPPPNSPPPNHGAGNGGPRSQWQERPQPPPPQEPETEPEPEPEPRKPDPPPKPKPDPSKGAWEKAREETKKREQERKVKEEEERKKAEMARKLKEFREREARERARRDREERERREKLEQEIREKEDLKQKLEKERQEREKLQREKEKAEQEAKEAREREAKEAKEREARAAKEKETKEREEARKKEAAEAAARKARVEAQLEAFRKAKKEREEAEKAKKEREEAERAKKLAEEEAAARKAKEEADRKAKQAAEEAEKNSRKGSSYAFSSVGEKTSMWPNGRPPVPPTTAASTPPRAPPSASSSAPPRPPPSASSVPPRSAPSAASSSNTARQQQPPRPSARTVDEDQHSYRPYDKPKHRPASSIGSESSWAPSATTTRTTPPPSMRGPYTTKDPDKIVIRAVYLFMNQFAKTPASQLVSGFGTVTDGLILRITTEGLFIDDDVRGVPQREWDVKAWTLKLVEVWCPPHCLSSNAAPAPANSANHPSNLFQKMANQRARTADRGATKALTGDEADAYLTEMLRACKSCCRLGLCDTKFKDTNVASSTGQTGEWRTKSLHVLRATVRDQEGKRYMFVLDEEEAWKVAVGVQRLRKGTQVRSLGVSGMSASDARGTLETLGWS</sequence>
<feature type="compositionally biased region" description="Basic and acidic residues" evidence="1">
    <location>
        <begin position="205"/>
        <end position="423"/>
    </location>
</feature>
<reference evidence="3" key="1">
    <citation type="submission" date="2011-12" db="EMBL/GenBank/DDBJ databases">
        <title>The genome sequence of Colletotrichum higginsianum IMI 34906.</title>
        <authorList>
            <person name="Ma L.-J."/>
            <person name="O'Connell R."/>
            <person name="van Themaat E.V.L."/>
            <person name="Stueber K."/>
            <person name="Young S.K."/>
            <person name="Zeng Q."/>
            <person name="Gargeya S."/>
            <person name="Fitzgerald M."/>
            <person name="Haas B."/>
            <person name="Abouelleil A."/>
            <person name="Alvarado L."/>
            <person name="Arachchi H.M."/>
            <person name="Berlin A."/>
            <person name="Chapman S.B."/>
            <person name="Gearin G."/>
            <person name="Goldberg J."/>
            <person name="Griggs A."/>
            <person name="Gujja S."/>
            <person name="Hansen M."/>
            <person name="Heiman D."/>
            <person name="Howarth C."/>
            <person name="Larimer J."/>
            <person name="Lui A."/>
            <person name="MacDonald P.J.P."/>
            <person name="McCowen C."/>
            <person name="Montmayeur A."/>
            <person name="Murphy C."/>
            <person name="Neiman D."/>
            <person name="Pearson M."/>
            <person name="Priest M."/>
            <person name="Roberts A."/>
            <person name="Saif S."/>
            <person name="Shea T."/>
            <person name="Sisk P."/>
            <person name="Stolte C."/>
            <person name="Sykes S."/>
            <person name="Wortman J."/>
            <person name="Nusbaum C."/>
            <person name="Birren B."/>
        </authorList>
    </citation>
    <scope>NUCLEOTIDE SEQUENCE [LARGE SCALE GENOMIC DNA]</scope>
    <source>
        <strain evidence="3">IMI 349063</strain>
    </source>
</reference>